<evidence type="ECO:0000313" key="3">
    <source>
        <dbReference type="Proteomes" id="UP000229561"/>
    </source>
</evidence>
<evidence type="ECO:0000256" key="1">
    <source>
        <dbReference type="SAM" id="Phobius"/>
    </source>
</evidence>
<keyword evidence="1" id="KW-0812">Transmembrane</keyword>
<evidence type="ECO:0000313" key="2">
    <source>
        <dbReference type="EMBL" id="PIW76220.1"/>
    </source>
</evidence>
<comment type="caution">
    <text evidence="2">The sequence shown here is derived from an EMBL/GenBank/DDBJ whole genome shotgun (WGS) entry which is preliminary data.</text>
</comment>
<gene>
    <name evidence="2" type="ORF">CO001_02520</name>
</gene>
<proteinExistence type="predicted"/>
<name>A0A2M7II67_9BACT</name>
<keyword evidence="1" id="KW-1133">Transmembrane helix</keyword>
<keyword evidence="1" id="KW-0472">Membrane</keyword>
<dbReference type="AlphaFoldDB" id="A0A2M7II67"/>
<accession>A0A2M7II67</accession>
<protein>
    <submittedName>
        <fullName evidence="2">Uncharacterized protein</fullName>
    </submittedName>
</protein>
<reference evidence="3" key="1">
    <citation type="submission" date="2017-09" db="EMBL/GenBank/DDBJ databases">
        <title>Depth-based differentiation of microbial function through sediment-hosted aquifers and enrichment of novel symbionts in the deep terrestrial subsurface.</title>
        <authorList>
            <person name="Probst A.J."/>
            <person name="Ladd B."/>
            <person name="Jarett J.K."/>
            <person name="Geller-Mcgrath D.E."/>
            <person name="Sieber C.M.K."/>
            <person name="Emerson J.B."/>
            <person name="Anantharaman K."/>
            <person name="Thomas B.C."/>
            <person name="Malmstrom R."/>
            <person name="Stieglmeier M."/>
            <person name="Klingl A."/>
            <person name="Woyke T."/>
            <person name="Ryan C.M."/>
            <person name="Banfield J.F."/>
        </authorList>
    </citation>
    <scope>NUCLEOTIDE SEQUENCE [LARGE SCALE GENOMIC DNA]</scope>
</reference>
<feature type="transmembrane region" description="Helical" evidence="1">
    <location>
        <begin position="36"/>
        <end position="57"/>
    </location>
</feature>
<sequence>MRVGEGHIANLRHVVLPSSLTRIHSFTLGFSPRLPVSVFGTVLLFLTLEVFLGSSFARIGRVKTTYSQFRKLF</sequence>
<dbReference type="EMBL" id="PFGY01000070">
    <property type="protein sequence ID" value="PIW76220.1"/>
    <property type="molecule type" value="Genomic_DNA"/>
</dbReference>
<dbReference type="Proteomes" id="UP000229561">
    <property type="component" value="Unassembled WGS sequence"/>
</dbReference>
<organism evidence="2 3">
    <name type="scientific">Candidatus Portnoybacteria bacterium CG_4_8_14_3_um_filter_40_10</name>
    <dbReference type="NCBI Taxonomy" id="1974801"/>
    <lineage>
        <taxon>Bacteria</taxon>
        <taxon>Candidatus Portnoyibacteriota</taxon>
    </lineage>
</organism>